<accession>A0A849KN85</accession>
<proteinExistence type="predicted"/>
<reference evidence="1 2" key="1">
    <citation type="submission" date="2020-05" db="EMBL/GenBank/DDBJ databases">
        <title>Draft Genome Sequence of Ochrobactrum soli Isolated from Stable Fly Gut.</title>
        <authorList>
            <person name="Pileggi M.T."/>
            <person name="Vazhakkala L.J."/>
            <person name="Wong C.N."/>
        </authorList>
    </citation>
    <scope>NUCLEOTIDE SEQUENCE [LARGE SCALE GENOMIC DNA]</scope>
    <source>
        <strain evidence="1 2">MTP-C0764</strain>
    </source>
</reference>
<dbReference type="AlphaFoldDB" id="A0A849KN85"/>
<sequence length="103" mass="11780">MSRYPITLQKGEDFDDNAVIGYDPPLRTFFLQGFEIDNEDYCEPEIWLGTRLEEFPTLESIIQTARVHGYEVRELKATAIVAMMEEAGQRPDPSIGERLGIVE</sequence>
<dbReference type="RefSeq" id="WP_171319648.1">
    <property type="nucleotide sequence ID" value="NZ_JABFCY010000024.1"/>
</dbReference>
<dbReference type="EMBL" id="JABFCY010000024">
    <property type="protein sequence ID" value="NNU63355.1"/>
    <property type="molecule type" value="Genomic_DNA"/>
</dbReference>
<evidence type="ECO:0000313" key="1">
    <source>
        <dbReference type="EMBL" id="NNU63355.1"/>
    </source>
</evidence>
<organism evidence="1 2">
    <name type="scientific">Ochrobactrum soli</name>
    <dbReference type="NCBI Taxonomy" id="2448455"/>
    <lineage>
        <taxon>Bacteria</taxon>
        <taxon>Pseudomonadati</taxon>
        <taxon>Pseudomonadota</taxon>
        <taxon>Alphaproteobacteria</taxon>
        <taxon>Hyphomicrobiales</taxon>
        <taxon>Brucellaceae</taxon>
        <taxon>Brucella/Ochrobactrum group</taxon>
        <taxon>Ochrobactrum</taxon>
    </lineage>
</organism>
<name>A0A849KN85_9HYPH</name>
<protein>
    <submittedName>
        <fullName evidence="1">Uncharacterized protein</fullName>
    </submittedName>
</protein>
<dbReference type="Proteomes" id="UP000574931">
    <property type="component" value="Unassembled WGS sequence"/>
</dbReference>
<keyword evidence="2" id="KW-1185">Reference proteome</keyword>
<gene>
    <name evidence="1" type="ORF">HKX02_24310</name>
</gene>
<comment type="caution">
    <text evidence="1">The sequence shown here is derived from an EMBL/GenBank/DDBJ whole genome shotgun (WGS) entry which is preliminary data.</text>
</comment>
<evidence type="ECO:0000313" key="2">
    <source>
        <dbReference type="Proteomes" id="UP000574931"/>
    </source>
</evidence>